<dbReference type="PANTHER" id="PTHR47889">
    <property type="entry name" value="SPERMATOGENIC LEUCINE ZIPPER PROTEIN 1"/>
    <property type="match status" value="1"/>
</dbReference>
<evidence type="ECO:0000313" key="3">
    <source>
        <dbReference type="RefSeq" id="XP_008072821.1"/>
    </source>
</evidence>
<name>A0A1U7V3L1_CARSF</name>
<sequence length="409" mass="47140">MASSAPSTEMPTLSESLNSTADLHQESLHPRVIVALFEIGSHPPSSWGSLPSLKNCSHQVTEQKTAQKSNNLLKEIKDVLKNVAGFEEITEAKETFEESGTSKGVSEHKEKIRGCDKINKMIFKNLLVSLAPEKEQNAKKQEMILEKQNSKNAVQVFARELVNHLDENSLNKTQQSKEKAKYRLFGVQEENMKLRNNMEQLLQEAEHWSKQHTELNELIRSYQESQTDVRETLGNNVVCFQTQPNNEVSVKHELEEQVRKLRHDTYSLHLVAALLENECHILQQRVEILKELHHQREGTLQEIPIQINSKQNEKGQKSSEAEKVEICKQNVREMEGKKTFQKKDRTYQSLDVCLNKKAHNNWFNTHVARRVLMGKKRSASSLRQKISKAKEKMNLQKTTSNTFNFKHDQ</sequence>
<keyword evidence="1" id="KW-0175">Coiled coil</keyword>
<dbReference type="AlphaFoldDB" id="A0A1U7V3L1"/>
<dbReference type="PANTHER" id="PTHR47889:SF1">
    <property type="entry name" value="SPERMATOGENIC LEUCINE ZIPPER PROTEIN 1"/>
    <property type="match status" value="1"/>
</dbReference>
<keyword evidence="2" id="KW-1185">Reference proteome</keyword>
<feature type="coiled-coil region" evidence="1">
    <location>
        <begin position="184"/>
        <end position="218"/>
    </location>
</feature>
<accession>A0A1U7V3L1</accession>
<dbReference type="GeneID" id="103277217"/>
<gene>
    <name evidence="3" type="primary">SPZ1</name>
</gene>
<dbReference type="InterPro" id="IPR042961">
    <property type="entry name" value="Spz1"/>
</dbReference>
<dbReference type="InterPro" id="IPR021496">
    <property type="entry name" value="DUF3150"/>
</dbReference>
<evidence type="ECO:0000256" key="1">
    <source>
        <dbReference type="SAM" id="Coils"/>
    </source>
</evidence>
<dbReference type="Pfam" id="PF11348">
    <property type="entry name" value="DUF3150"/>
    <property type="match status" value="1"/>
</dbReference>
<reference evidence="3" key="1">
    <citation type="submission" date="2025-08" db="UniProtKB">
        <authorList>
            <consortium name="RefSeq"/>
        </authorList>
    </citation>
    <scope>IDENTIFICATION</scope>
</reference>
<dbReference type="GO" id="GO:0005634">
    <property type="term" value="C:nucleus"/>
    <property type="evidence" value="ECO:0007669"/>
    <property type="project" value="TreeGrafter"/>
</dbReference>
<proteinExistence type="predicted"/>
<protein>
    <submittedName>
        <fullName evidence="3">Spermatogenic leucine zipper protein 1</fullName>
    </submittedName>
</protein>
<dbReference type="OrthoDB" id="9830670at2759"/>
<dbReference type="RefSeq" id="XP_008072821.1">
    <property type="nucleotide sequence ID" value="XM_008074630.1"/>
</dbReference>
<dbReference type="Proteomes" id="UP000189704">
    <property type="component" value="Unplaced"/>
</dbReference>
<dbReference type="CTD" id="84654"/>
<organism evidence="2 3">
    <name type="scientific">Carlito syrichta</name>
    <name type="common">Philippine tarsier</name>
    <name type="synonym">Tarsius syrichta</name>
    <dbReference type="NCBI Taxonomy" id="1868482"/>
    <lineage>
        <taxon>Eukaryota</taxon>
        <taxon>Metazoa</taxon>
        <taxon>Chordata</taxon>
        <taxon>Craniata</taxon>
        <taxon>Vertebrata</taxon>
        <taxon>Euteleostomi</taxon>
        <taxon>Mammalia</taxon>
        <taxon>Eutheria</taxon>
        <taxon>Euarchontoglires</taxon>
        <taxon>Primates</taxon>
        <taxon>Haplorrhini</taxon>
        <taxon>Tarsiiformes</taxon>
        <taxon>Tarsiidae</taxon>
        <taxon>Carlito</taxon>
    </lineage>
</organism>
<evidence type="ECO:0000313" key="2">
    <source>
        <dbReference type="Proteomes" id="UP000189704"/>
    </source>
</evidence>
<dbReference type="KEGG" id="csyr:103277217"/>
<dbReference type="GO" id="GO:0003700">
    <property type="term" value="F:DNA-binding transcription factor activity"/>
    <property type="evidence" value="ECO:0007669"/>
    <property type="project" value="InterPro"/>
</dbReference>